<dbReference type="RefSeq" id="WP_008172996.1">
    <property type="nucleotide sequence ID" value="NZ_JAHWRS010000001.1"/>
</dbReference>
<dbReference type="AlphaFoldDB" id="A0A359C482"/>
<accession>A0A359C482</accession>
<dbReference type="InterPro" id="IPR029045">
    <property type="entry name" value="ClpP/crotonase-like_dom_sf"/>
</dbReference>
<evidence type="ECO:0000259" key="4">
    <source>
        <dbReference type="Pfam" id="PF16113"/>
    </source>
</evidence>
<feature type="domain" description="Enoyl-CoA hydratase/isomerase" evidence="4">
    <location>
        <begin position="15"/>
        <end position="353"/>
    </location>
</feature>
<dbReference type="PANTHER" id="PTHR43176:SF3">
    <property type="entry name" value="3-HYDROXYISOBUTYRYL-COA HYDROLASE, MITOCHONDRIAL"/>
    <property type="match status" value="1"/>
</dbReference>
<dbReference type="GO" id="GO:0016853">
    <property type="term" value="F:isomerase activity"/>
    <property type="evidence" value="ECO:0007669"/>
    <property type="project" value="UniProtKB-KW"/>
</dbReference>
<evidence type="ECO:0000256" key="3">
    <source>
        <dbReference type="ARBA" id="ARBA00022801"/>
    </source>
</evidence>
<comment type="caution">
    <text evidence="5">The sequence shown here is derived from an EMBL/GenBank/DDBJ whole genome shotgun (WGS) entry which is preliminary data.</text>
</comment>
<dbReference type="GO" id="GO:0003860">
    <property type="term" value="F:3-hydroxyisobutyryl-CoA hydrolase activity"/>
    <property type="evidence" value="ECO:0007669"/>
    <property type="project" value="UniProtKB-EC"/>
</dbReference>
<dbReference type="SUPFAM" id="SSF52096">
    <property type="entry name" value="ClpP/crotonase"/>
    <property type="match status" value="1"/>
</dbReference>
<evidence type="ECO:0000256" key="1">
    <source>
        <dbReference type="ARBA" id="ARBA00001709"/>
    </source>
</evidence>
<dbReference type="PANTHER" id="PTHR43176">
    <property type="entry name" value="3-HYDROXYISOBUTYRYL-COA HYDROLASE-RELATED"/>
    <property type="match status" value="1"/>
</dbReference>
<protein>
    <recommendedName>
        <fullName evidence="2">3-hydroxyisobutyryl-CoA hydrolase</fullName>
        <ecNumber evidence="2">3.1.2.4</ecNumber>
    </recommendedName>
</protein>
<dbReference type="Gene3D" id="3.90.226.10">
    <property type="entry name" value="2-enoyl-CoA Hydratase, Chain A, domain 1"/>
    <property type="match status" value="1"/>
</dbReference>
<dbReference type="InterPro" id="IPR032259">
    <property type="entry name" value="HIBYL-CoA-H"/>
</dbReference>
<keyword evidence="5" id="KW-0413">Isomerase</keyword>
<dbReference type="InterPro" id="IPR045004">
    <property type="entry name" value="ECH_dom"/>
</dbReference>
<dbReference type="EMBL" id="DNNA01000027">
    <property type="protein sequence ID" value="HBC33009.1"/>
    <property type="molecule type" value="Genomic_DNA"/>
</dbReference>
<dbReference type="Pfam" id="PF16113">
    <property type="entry name" value="ECH_2"/>
    <property type="match status" value="1"/>
</dbReference>
<sequence length="367" mass="41192">MSVEAEELACREGHMGVLTLNSPGTLNALSEHMIEQIQDILDRWANDDRICIVVIQGAGERAFCAGGDIRELYDAILDGQEPEKPVRFFSREYRMDYNIHRFPKPVLGIAHGVVMGGGLGVFSGCRYRLVTPDVTLAMPEITIGLFPDVGASWFLKRLPGRLGLFMGLTGARLNVSDTLRVGLADMAILPEDRDRLLDRLASERWTGQTAADDNRLFRLLNQIQTPDYRTLPPSHLARHEQRIARLSAGDELPDIVDQLLAAEVDCDWWHACMNTLRNGCPVSAWLVWTQLQKAQQMSLKDAFRMELAMVSECIRRPDLAEGIRALAIDKDRQPKWSYPSVADVPEDVVAAHFTPEWDDETDPMGLE</sequence>
<dbReference type="NCBIfam" id="NF004127">
    <property type="entry name" value="PRK05617.1"/>
    <property type="match status" value="1"/>
</dbReference>
<name>A0A359C482_9GAMM</name>
<reference evidence="5 6" key="1">
    <citation type="journal article" date="2018" name="Nat. Biotechnol.">
        <title>A standardized bacterial taxonomy based on genome phylogeny substantially revises the tree of life.</title>
        <authorList>
            <person name="Parks D.H."/>
            <person name="Chuvochina M."/>
            <person name="Waite D.W."/>
            <person name="Rinke C."/>
            <person name="Skarshewski A."/>
            <person name="Chaumeil P.A."/>
            <person name="Hugenholtz P."/>
        </authorList>
    </citation>
    <scope>NUCLEOTIDE SEQUENCE [LARGE SCALE GENOMIC DNA]</scope>
    <source>
        <strain evidence="5">UBA9380</strain>
    </source>
</reference>
<organism evidence="5 6">
    <name type="scientific">Marinobacter adhaerens</name>
    <dbReference type="NCBI Taxonomy" id="1033846"/>
    <lineage>
        <taxon>Bacteria</taxon>
        <taxon>Pseudomonadati</taxon>
        <taxon>Pseudomonadota</taxon>
        <taxon>Gammaproteobacteria</taxon>
        <taxon>Pseudomonadales</taxon>
        <taxon>Marinobacteraceae</taxon>
        <taxon>Marinobacter</taxon>
    </lineage>
</organism>
<dbReference type="CDD" id="cd06558">
    <property type="entry name" value="crotonase-like"/>
    <property type="match status" value="1"/>
</dbReference>
<dbReference type="EC" id="3.1.2.4" evidence="2"/>
<evidence type="ECO:0000313" key="6">
    <source>
        <dbReference type="Proteomes" id="UP000263489"/>
    </source>
</evidence>
<dbReference type="GO" id="GO:0006574">
    <property type="term" value="P:L-valine catabolic process"/>
    <property type="evidence" value="ECO:0007669"/>
    <property type="project" value="TreeGrafter"/>
</dbReference>
<evidence type="ECO:0000256" key="2">
    <source>
        <dbReference type="ARBA" id="ARBA00011915"/>
    </source>
</evidence>
<evidence type="ECO:0000313" key="5">
    <source>
        <dbReference type="EMBL" id="HBC33009.1"/>
    </source>
</evidence>
<proteinExistence type="predicted"/>
<gene>
    <name evidence="5" type="ORF">DC045_01505</name>
</gene>
<keyword evidence="3" id="KW-0378">Hydrolase</keyword>
<dbReference type="GO" id="GO:0005829">
    <property type="term" value="C:cytosol"/>
    <property type="evidence" value="ECO:0007669"/>
    <property type="project" value="TreeGrafter"/>
</dbReference>
<dbReference type="Proteomes" id="UP000263489">
    <property type="component" value="Unassembled WGS sequence"/>
</dbReference>
<comment type="catalytic activity">
    <reaction evidence="1">
        <text>3-hydroxy-2-methylpropanoyl-CoA + H2O = 3-hydroxy-2-methylpropanoate + CoA + H(+)</text>
        <dbReference type="Rhea" id="RHEA:20888"/>
        <dbReference type="ChEBI" id="CHEBI:11805"/>
        <dbReference type="ChEBI" id="CHEBI:15377"/>
        <dbReference type="ChEBI" id="CHEBI:15378"/>
        <dbReference type="ChEBI" id="CHEBI:57287"/>
        <dbReference type="ChEBI" id="CHEBI:57340"/>
        <dbReference type="EC" id="3.1.2.4"/>
    </reaction>
</comment>